<dbReference type="EMBL" id="JBHUIM010000001">
    <property type="protein sequence ID" value="MFD2246010.1"/>
    <property type="molecule type" value="Genomic_DNA"/>
</dbReference>
<comment type="caution">
    <text evidence="1">The sequence shown here is derived from an EMBL/GenBank/DDBJ whole genome shotgun (WGS) entry which is preliminary data.</text>
</comment>
<gene>
    <name evidence="1" type="ORF">ACFSKP_07065</name>
</gene>
<dbReference type="RefSeq" id="WP_250427670.1">
    <property type="nucleotide sequence ID" value="NZ_JALPRR010000001.1"/>
</dbReference>
<evidence type="ECO:0000313" key="2">
    <source>
        <dbReference type="Proteomes" id="UP001597374"/>
    </source>
</evidence>
<organism evidence="1 2">
    <name type="scientific">Pontibacter ruber</name>
    <dbReference type="NCBI Taxonomy" id="1343895"/>
    <lineage>
        <taxon>Bacteria</taxon>
        <taxon>Pseudomonadati</taxon>
        <taxon>Bacteroidota</taxon>
        <taxon>Cytophagia</taxon>
        <taxon>Cytophagales</taxon>
        <taxon>Hymenobacteraceae</taxon>
        <taxon>Pontibacter</taxon>
    </lineage>
</organism>
<proteinExistence type="predicted"/>
<reference evidence="2" key="1">
    <citation type="journal article" date="2019" name="Int. J. Syst. Evol. Microbiol.">
        <title>The Global Catalogue of Microorganisms (GCM) 10K type strain sequencing project: providing services to taxonomists for standard genome sequencing and annotation.</title>
        <authorList>
            <consortium name="The Broad Institute Genomics Platform"/>
            <consortium name="The Broad Institute Genome Sequencing Center for Infectious Disease"/>
            <person name="Wu L."/>
            <person name="Ma J."/>
        </authorList>
    </citation>
    <scope>NUCLEOTIDE SEQUENCE [LARGE SCALE GENOMIC DNA]</scope>
    <source>
        <strain evidence="2">CGMCC 4.1782</strain>
    </source>
</reference>
<dbReference type="Proteomes" id="UP001597374">
    <property type="component" value="Unassembled WGS sequence"/>
</dbReference>
<name>A0ABW5CYC4_9BACT</name>
<sequence>MQEQLQQAFSKITGLPLTKTTRNELIQYFHFGSTTYTTSQGLILDVGAYTLALNCPWQLQTKSGDVIRHNEVFMRKREAGMPSLKFDWKIPGANLRDQRLHELIQDSQALAVERIEPQENNGFILYFVNEAQLVVSPDPSKPAEVYWQFFSNTGDQLSIQAGETGITAQNI</sequence>
<protein>
    <submittedName>
        <fullName evidence="1">Uncharacterized protein</fullName>
    </submittedName>
</protein>
<evidence type="ECO:0000313" key="1">
    <source>
        <dbReference type="EMBL" id="MFD2246010.1"/>
    </source>
</evidence>
<accession>A0ABW5CYC4</accession>
<keyword evidence="2" id="KW-1185">Reference proteome</keyword>